<reference evidence="1" key="2">
    <citation type="submission" date="2020-09" db="EMBL/GenBank/DDBJ databases">
        <authorList>
            <person name="Sun Q."/>
            <person name="Zhou Y."/>
        </authorList>
    </citation>
    <scope>NUCLEOTIDE SEQUENCE</scope>
    <source>
        <strain evidence="1">CGMCC 1.16134</strain>
    </source>
</reference>
<keyword evidence="2" id="KW-1185">Reference proteome</keyword>
<organism evidence="1 2">
    <name type="scientific">Paenibacillus albidus</name>
    <dbReference type="NCBI Taxonomy" id="2041023"/>
    <lineage>
        <taxon>Bacteria</taxon>
        <taxon>Bacillati</taxon>
        <taxon>Bacillota</taxon>
        <taxon>Bacilli</taxon>
        <taxon>Bacillales</taxon>
        <taxon>Paenibacillaceae</taxon>
        <taxon>Paenibacillus</taxon>
    </lineage>
</organism>
<proteinExistence type="predicted"/>
<name>A0A917CNG9_9BACL</name>
<comment type="caution">
    <text evidence="1">The sequence shown here is derived from an EMBL/GenBank/DDBJ whole genome shotgun (WGS) entry which is preliminary data.</text>
</comment>
<gene>
    <name evidence="1" type="ORF">GCM10010912_42680</name>
</gene>
<evidence type="ECO:0000313" key="1">
    <source>
        <dbReference type="EMBL" id="GGF93150.1"/>
    </source>
</evidence>
<dbReference type="Proteomes" id="UP000637643">
    <property type="component" value="Unassembled WGS sequence"/>
</dbReference>
<sequence>MLARLLKNQQDIGDAIKPYYGEAAGNKLTELLREHILIAGKVVEAAKAGNSLELDKANKAWHRNADDIALFLSKANPNWPNQALKDLLYTHLQVLTEAATARIAKNWEAEIAATDKGEDHIIKLADTLSTGIIKQFPDKF</sequence>
<dbReference type="EMBL" id="BMKR01000020">
    <property type="protein sequence ID" value="GGF93150.1"/>
    <property type="molecule type" value="Genomic_DNA"/>
</dbReference>
<protein>
    <recommendedName>
        <fullName evidence="3">Glycosyltransferase</fullName>
    </recommendedName>
</protein>
<evidence type="ECO:0008006" key="3">
    <source>
        <dbReference type="Google" id="ProtNLM"/>
    </source>
</evidence>
<dbReference type="AlphaFoldDB" id="A0A917CNG9"/>
<evidence type="ECO:0000313" key="2">
    <source>
        <dbReference type="Proteomes" id="UP000637643"/>
    </source>
</evidence>
<accession>A0A917CNG9</accession>
<reference evidence="1" key="1">
    <citation type="journal article" date="2014" name="Int. J. Syst. Evol. Microbiol.">
        <title>Complete genome sequence of Corynebacterium casei LMG S-19264T (=DSM 44701T), isolated from a smear-ripened cheese.</title>
        <authorList>
            <consortium name="US DOE Joint Genome Institute (JGI-PGF)"/>
            <person name="Walter F."/>
            <person name="Albersmeier A."/>
            <person name="Kalinowski J."/>
            <person name="Ruckert C."/>
        </authorList>
    </citation>
    <scope>NUCLEOTIDE SEQUENCE</scope>
    <source>
        <strain evidence="1">CGMCC 1.16134</strain>
    </source>
</reference>